<protein>
    <submittedName>
        <fullName evidence="2">Uncharacterized protein</fullName>
    </submittedName>
</protein>
<keyword evidence="1" id="KW-1133">Transmembrane helix</keyword>
<feature type="transmembrane region" description="Helical" evidence="1">
    <location>
        <begin position="328"/>
        <end position="346"/>
    </location>
</feature>
<evidence type="ECO:0000313" key="2">
    <source>
        <dbReference type="EMBL" id="GIU52207.1"/>
    </source>
</evidence>
<gene>
    <name evidence="2" type="ORF">TUM4438_44310</name>
</gene>
<reference evidence="2" key="1">
    <citation type="submission" date="2021-05" db="EMBL/GenBank/DDBJ databases">
        <title>Molecular characterization for Shewanella algae harboring chromosomal blaOXA-55-like strains isolated from clinical and environment sample.</title>
        <authorList>
            <person name="Ohama Y."/>
            <person name="Aoki K."/>
            <person name="Harada S."/>
            <person name="Moriya K."/>
            <person name="Ishii Y."/>
            <person name="Tateda K."/>
        </authorList>
    </citation>
    <scope>NUCLEOTIDE SEQUENCE</scope>
    <source>
        <strain evidence="2">JCM 11563</strain>
    </source>
</reference>
<dbReference type="EMBL" id="BPEY01000162">
    <property type="protein sequence ID" value="GIU52207.1"/>
    <property type="molecule type" value="Genomic_DNA"/>
</dbReference>
<keyword evidence="1" id="KW-0472">Membrane</keyword>
<evidence type="ECO:0000256" key="1">
    <source>
        <dbReference type="SAM" id="Phobius"/>
    </source>
</evidence>
<evidence type="ECO:0000313" key="3">
    <source>
        <dbReference type="Proteomes" id="UP000887104"/>
    </source>
</evidence>
<comment type="caution">
    <text evidence="2">The sequence shown here is derived from an EMBL/GenBank/DDBJ whole genome shotgun (WGS) entry which is preliminary data.</text>
</comment>
<feature type="transmembrane region" description="Helical" evidence="1">
    <location>
        <begin position="272"/>
        <end position="288"/>
    </location>
</feature>
<feature type="transmembrane region" description="Helical" evidence="1">
    <location>
        <begin position="295"/>
        <end position="316"/>
    </location>
</feature>
<proteinExistence type="predicted"/>
<dbReference type="Proteomes" id="UP000887104">
    <property type="component" value="Unassembled WGS sequence"/>
</dbReference>
<name>A0ABQ4PRG9_9GAMM</name>
<organism evidence="2 3">
    <name type="scientific">Shewanella sairae</name>
    <dbReference type="NCBI Taxonomy" id="190310"/>
    <lineage>
        <taxon>Bacteria</taxon>
        <taxon>Pseudomonadati</taxon>
        <taxon>Pseudomonadota</taxon>
        <taxon>Gammaproteobacteria</taxon>
        <taxon>Alteromonadales</taxon>
        <taxon>Shewanellaceae</taxon>
        <taxon>Shewanella</taxon>
    </lineage>
</organism>
<dbReference type="RefSeq" id="WP_220783393.1">
    <property type="nucleotide sequence ID" value="NZ_BPEY01000162.1"/>
</dbReference>
<accession>A0ABQ4PRG9</accession>
<keyword evidence="1" id="KW-0812">Transmembrane</keyword>
<feature type="transmembrane region" description="Helical" evidence="1">
    <location>
        <begin position="250"/>
        <end position="266"/>
    </location>
</feature>
<sequence>MESINQFKRNLDYRLLIEQGYKLLLDVDDLDWPEAEFWEIKLSTSVTEEDYYSTVRGARDAEIEHFKQYVAVGEKFTYEVVNDDDGDVVWAPSVICLPALRGLGTLASRVLVKFTPIGNKVMANIVLVAKNGGIGIERSELEPYAIALQEALKAKSELGGVSFTVMVLDTSDNVKYRKKARLNSKSINFNKQKKFYNYVLISVEKSSVWSPWLFCSAEERVANEALHNTSNNVTDIFCQFVGFAFSWKKVVLSGILSFITSVIFFANSFQEFLPLVPLAIILSTFVFCRNQSRILTQVAAASLLYSLLCFGGLWLISPIDNLSDFFDITKFIFLSTAPLITIAAYAQKVARINA</sequence>
<keyword evidence="3" id="KW-1185">Reference proteome</keyword>